<dbReference type="EMBL" id="CM055753">
    <property type="protein sequence ID" value="KAJ7991617.1"/>
    <property type="molecule type" value="Genomic_DNA"/>
</dbReference>
<reference evidence="1" key="1">
    <citation type="submission" date="2021-05" db="EMBL/GenBank/DDBJ databases">
        <authorList>
            <person name="Pan Q."/>
            <person name="Jouanno E."/>
            <person name="Zahm M."/>
            <person name="Klopp C."/>
            <person name="Cabau C."/>
            <person name="Louis A."/>
            <person name="Berthelot C."/>
            <person name="Parey E."/>
            <person name="Roest Crollius H."/>
            <person name="Montfort J."/>
            <person name="Robinson-Rechavi M."/>
            <person name="Bouchez O."/>
            <person name="Lampietro C."/>
            <person name="Lopez Roques C."/>
            <person name="Donnadieu C."/>
            <person name="Postlethwait J."/>
            <person name="Bobe J."/>
            <person name="Dillon D."/>
            <person name="Chandos A."/>
            <person name="von Hippel F."/>
            <person name="Guiguen Y."/>
        </authorList>
    </citation>
    <scope>NUCLEOTIDE SEQUENCE</scope>
    <source>
        <strain evidence="1">YG-Jan2019</strain>
    </source>
</reference>
<name>A0ACC2FJW2_DALPE</name>
<dbReference type="Proteomes" id="UP001157502">
    <property type="component" value="Chromosome 26"/>
</dbReference>
<evidence type="ECO:0000313" key="2">
    <source>
        <dbReference type="Proteomes" id="UP001157502"/>
    </source>
</evidence>
<comment type="caution">
    <text evidence="1">The sequence shown here is derived from an EMBL/GenBank/DDBJ whole genome shotgun (WGS) entry which is preliminary data.</text>
</comment>
<gene>
    <name evidence="1" type="ORF">DPEC_G00285760</name>
</gene>
<organism evidence="1 2">
    <name type="scientific">Dallia pectoralis</name>
    <name type="common">Alaska blackfish</name>
    <dbReference type="NCBI Taxonomy" id="75939"/>
    <lineage>
        <taxon>Eukaryota</taxon>
        <taxon>Metazoa</taxon>
        <taxon>Chordata</taxon>
        <taxon>Craniata</taxon>
        <taxon>Vertebrata</taxon>
        <taxon>Euteleostomi</taxon>
        <taxon>Actinopterygii</taxon>
        <taxon>Neopterygii</taxon>
        <taxon>Teleostei</taxon>
        <taxon>Protacanthopterygii</taxon>
        <taxon>Esociformes</taxon>
        <taxon>Umbridae</taxon>
        <taxon>Dallia</taxon>
    </lineage>
</organism>
<accession>A0ACC2FJW2</accession>
<keyword evidence="2" id="KW-1185">Reference proteome</keyword>
<proteinExistence type="predicted"/>
<evidence type="ECO:0000313" key="1">
    <source>
        <dbReference type="EMBL" id="KAJ7991617.1"/>
    </source>
</evidence>
<protein>
    <submittedName>
        <fullName evidence="1">Uncharacterized protein</fullName>
    </submittedName>
</protein>
<sequence>MAIVMQSVKLGGYGMLMTAATVTVSPVAAFVMTALVVAGVVLYNKPQLLHIGAPRGQNGPSVPQKWIEGLCFVWKKFQ</sequence>